<comment type="caution">
    <text evidence="3">The sequence shown here is derived from an EMBL/GenBank/DDBJ whole genome shotgun (WGS) entry which is preliminary data.</text>
</comment>
<organism evidence="3 4">
    <name type="scientific">Glutamicibacter mysorens</name>
    <dbReference type="NCBI Taxonomy" id="257984"/>
    <lineage>
        <taxon>Bacteria</taxon>
        <taxon>Bacillati</taxon>
        <taxon>Actinomycetota</taxon>
        <taxon>Actinomycetes</taxon>
        <taxon>Micrococcales</taxon>
        <taxon>Micrococcaceae</taxon>
        <taxon>Glutamicibacter</taxon>
    </lineage>
</organism>
<dbReference type="InterPro" id="IPR000182">
    <property type="entry name" value="GNAT_dom"/>
</dbReference>
<sequence>MENPKNLPPGVPLRPFEAQDGQMKTNQDPQATGTARIEVKPLTEERMEDFATVVNPNHREKHCWCLSHRLSATEIRERGAGDRFEAMRSLSAEPIAPGVIAYRGGEPVGWCSISPRSQIPLLAKSKLIRPVDELEVWSIICMVVRSGHRRQGVNRAMLHGAVEYARELGASAVEAYPVDPAGRMDLTMAFVGTRKMFEQVGFEVVGVSDAQASKMPRLIMRKVF</sequence>
<evidence type="ECO:0000256" key="1">
    <source>
        <dbReference type="SAM" id="MobiDB-lite"/>
    </source>
</evidence>
<proteinExistence type="predicted"/>
<dbReference type="EMBL" id="PGEY01000001">
    <property type="protein sequence ID" value="PJJ45063.1"/>
    <property type="molecule type" value="Genomic_DNA"/>
</dbReference>
<dbReference type="Pfam" id="PF00583">
    <property type="entry name" value="Acetyltransf_1"/>
    <property type="match status" value="1"/>
</dbReference>
<dbReference type="PROSITE" id="PS51186">
    <property type="entry name" value="GNAT"/>
    <property type="match status" value="1"/>
</dbReference>
<evidence type="ECO:0000313" key="4">
    <source>
        <dbReference type="Proteomes" id="UP000229263"/>
    </source>
</evidence>
<protein>
    <submittedName>
        <fullName evidence="3">Acetyltransferase (GNAT) family protein</fullName>
    </submittedName>
</protein>
<dbReference type="Gene3D" id="3.40.630.30">
    <property type="match status" value="1"/>
</dbReference>
<gene>
    <name evidence="3" type="ORF">ATK23_2316</name>
</gene>
<evidence type="ECO:0000313" key="3">
    <source>
        <dbReference type="EMBL" id="PJJ45063.1"/>
    </source>
</evidence>
<feature type="region of interest" description="Disordered" evidence="1">
    <location>
        <begin position="1"/>
        <end position="32"/>
    </location>
</feature>
<feature type="compositionally biased region" description="Pro residues" evidence="1">
    <location>
        <begin position="1"/>
        <end position="12"/>
    </location>
</feature>
<dbReference type="Proteomes" id="UP000229263">
    <property type="component" value="Unassembled WGS sequence"/>
</dbReference>
<dbReference type="CDD" id="cd04301">
    <property type="entry name" value="NAT_SF"/>
    <property type="match status" value="1"/>
</dbReference>
<evidence type="ECO:0000259" key="2">
    <source>
        <dbReference type="PROSITE" id="PS51186"/>
    </source>
</evidence>
<dbReference type="InterPro" id="IPR016181">
    <property type="entry name" value="Acyl_CoA_acyltransferase"/>
</dbReference>
<reference evidence="3 4" key="1">
    <citation type="submission" date="2017-11" db="EMBL/GenBank/DDBJ databases">
        <title>Sequencing the genomes of 1000 actinobacteria strains.</title>
        <authorList>
            <person name="Klenk H.-P."/>
        </authorList>
    </citation>
    <scope>NUCLEOTIDE SEQUENCE [LARGE SCALE GENOMIC DNA]</scope>
    <source>
        <strain evidence="3 4">DSM 12798</strain>
    </source>
</reference>
<keyword evidence="4" id="KW-1185">Reference proteome</keyword>
<name>A0ABX4N089_9MICC</name>
<accession>A0ABX4N089</accession>
<feature type="domain" description="N-acetyltransferase" evidence="2">
    <location>
        <begin position="37"/>
        <end position="224"/>
    </location>
</feature>
<feature type="compositionally biased region" description="Polar residues" evidence="1">
    <location>
        <begin position="22"/>
        <end position="32"/>
    </location>
</feature>
<dbReference type="SUPFAM" id="SSF55729">
    <property type="entry name" value="Acyl-CoA N-acyltransferases (Nat)"/>
    <property type="match status" value="1"/>
</dbReference>